<gene>
    <name evidence="7" type="ORF">SHERM_22970</name>
</gene>
<evidence type="ECO:0000313" key="7">
    <source>
        <dbReference type="EMBL" id="CAA0827275.1"/>
    </source>
</evidence>
<dbReference type="InterPro" id="IPR007021">
    <property type="entry name" value="DUF659"/>
</dbReference>
<comment type="caution">
    <text evidence="7">The sequence shown here is derived from an EMBL/GenBank/DDBJ whole genome shotgun (WGS) entry which is preliminary data.</text>
</comment>
<dbReference type="PANTHER" id="PTHR32166">
    <property type="entry name" value="OSJNBA0013A04.12 PROTEIN"/>
    <property type="match status" value="1"/>
</dbReference>
<accession>A0A9N7N8Y9</accession>
<feature type="domain" description="BED-type" evidence="6">
    <location>
        <begin position="30"/>
        <end position="87"/>
    </location>
</feature>
<evidence type="ECO:0000256" key="3">
    <source>
        <dbReference type="ARBA" id="ARBA00022833"/>
    </source>
</evidence>
<evidence type="ECO:0000256" key="4">
    <source>
        <dbReference type="PROSITE-ProRule" id="PRU00027"/>
    </source>
</evidence>
<evidence type="ECO:0000256" key="1">
    <source>
        <dbReference type="ARBA" id="ARBA00022723"/>
    </source>
</evidence>
<feature type="region of interest" description="Disordered" evidence="5">
    <location>
        <begin position="652"/>
        <end position="706"/>
    </location>
</feature>
<dbReference type="PANTHER" id="PTHR32166:SF74">
    <property type="entry name" value="OS05G0256350 PROTEIN"/>
    <property type="match status" value="1"/>
</dbReference>
<proteinExistence type="predicted"/>
<evidence type="ECO:0000259" key="6">
    <source>
        <dbReference type="PROSITE" id="PS50808"/>
    </source>
</evidence>
<feature type="region of interest" description="Disordered" evidence="5">
    <location>
        <begin position="1"/>
        <end position="24"/>
    </location>
</feature>
<dbReference type="InterPro" id="IPR003656">
    <property type="entry name" value="Znf_BED"/>
</dbReference>
<sequence length="706" mass="80531">MASSSASKSTPCDSRTSIEAENDSQVFKRKSDDIGWNYGVLADPYNKDRVKCVLCSKVMSGGIRRLKEHIGQIFGNVVSCKKATKEDQAKCRNAINESKAKKMKTKEVQEELLSSVNIKGLNVESSQQCEKAKESHSLGPMDRFATTINPEASLNVAKTMREQNINDAIWKERSNLVKDYFVDWAYEAGISFNAIELDSFRLFSEALGQFGPRWKPPSSYEMREPLLKKAVERTKLKVKPHEDEWKKSGCSIMTDAWSDRKRRSIMNLCVNSKIGTIFLSSKESSDISHTSEMIFEYMDQCIEQLGPENVVQVVTDNASNNMGAAKLLRIKRPTIFWTSCAAHTLNLILEGIAKLPRFTKTIEQAKALTIFIYAHHKTLSMMRSYTKRRDIVRPGVTRFASSFLSLQSLMEKKAQLRAMFTSSEWDECKWSKTVKGKASYNTVMSISFWNGVTSFLTIFAPLVKVLRIADADKKPSMRFLYRELMHAKEDIKSVLNNLAKNYDLILEIIDTKMMGRLDTPLHLMAYLLNPYYHYKDPNLVLDQVVSDGVFDCLDVICHDNFDLMDKIINVELPIYKTKGGAFGKPIAAKGCEVNDEKFDPVYVQFNSRLLNKRKWRKEKDVLLASEASKAQEWIIPGLVDEEDEDVNGLEVEDGTSRVRELEEEDFESEEEEQVNENDIDFESDEERVLENYGEEEEDPLVLGHIS</sequence>
<dbReference type="OrthoDB" id="2012664at2759"/>
<dbReference type="SUPFAM" id="SSF53098">
    <property type="entry name" value="Ribonuclease H-like"/>
    <property type="match status" value="1"/>
</dbReference>
<protein>
    <submittedName>
        <fullName evidence="7">HAT transposon superfamily protein</fullName>
    </submittedName>
</protein>
<keyword evidence="2 4" id="KW-0863">Zinc-finger</keyword>
<keyword evidence="1" id="KW-0479">Metal-binding</keyword>
<dbReference type="GO" id="GO:0008270">
    <property type="term" value="F:zinc ion binding"/>
    <property type="evidence" value="ECO:0007669"/>
    <property type="project" value="UniProtKB-KW"/>
</dbReference>
<evidence type="ECO:0000256" key="2">
    <source>
        <dbReference type="ARBA" id="ARBA00022771"/>
    </source>
</evidence>
<dbReference type="GO" id="GO:0003677">
    <property type="term" value="F:DNA binding"/>
    <property type="evidence" value="ECO:0007669"/>
    <property type="project" value="InterPro"/>
</dbReference>
<organism evidence="7 8">
    <name type="scientific">Striga hermonthica</name>
    <name type="common">Purple witchweed</name>
    <name type="synonym">Buchnera hermonthica</name>
    <dbReference type="NCBI Taxonomy" id="68872"/>
    <lineage>
        <taxon>Eukaryota</taxon>
        <taxon>Viridiplantae</taxon>
        <taxon>Streptophyta</taxon>
        <taxon>Embryophyta</taxon>
        <taxon>Tracheophyta</taxon>
        <taxon>Spermatophyta</taxon>
        <taxon>Magnoliopsida</taxon>
        <taxon>eudicotyledons</taxon>
        <taxon>Gunneridae</taxon>
        <taxon>Pentapetalae</taxon>
        <taxon>asterids</taxon>
        <taxon>lamiids</taxon>
        <taxon>Lamiales</taxon>
        <taxon>Orobanchaceae</taxon>
        <taxon>Buchnereae</taxon>
        <taxon>Striga</taxon>
    </lineage>
</organism>
<keyword evidence="8" id="KW-1185">Reference proteome</keyword>
<evidence type="ECO:0000313" key="8">
    <source>
        <dbReference type="Proteomes" id="UP001153555"/>
    </source>
</evidence>
<reference evidence="7" key="1">
    <citation type="submission" date="2019-12" db="EMBL/GenBank/DDBJ databases">
        <authorList>
            <person name="Scholes J."/>
        </authorList>
    </citation>
    <scope>NUCLEOTIDE SEQUENCE</scope>
</reference>
<dbReference type="InterPro" id="IPR012337">
    <property type="entry name" value="RNaseH-like_sf"/>
</dbReference>
<dbReference type="EMBL" id="CACSLK010027751">
    <property type="protein sequence ID" value="CAA0827275.1"/>
    <property type="molecule type" value="Genomic_DNA"/>
</dbReference>
<evidence type="ECO:0000256" key="5">
    <source>
        <dbReference type="SAM" id="MobiDB-lite"/>
    </source>
</evidence>
<keyword evidence="3" id="KW-0862">Zinc</keyword>
<feature type="compositionally biased region" description="Acidic residues" evidence="5">
    <location>
        <begin position="661"/>
        <end position="699"/>
    </location>
</feature>
<dbReference type="PROSITE" id="PS50808">
    <property type="entry name" value="ZF_BED"/>
    <property type="match status" value="1"/>
</dbReference>
<dbReference type="Proteomes" id="UP001153555">
    <property type="component" value="Unassembled WGS sequence"/>
</dbReference>
<name>A0A9N7N8Y9_STRHE</name>
<dbReference type="AlphaFoldDB" id="A0A9N7N8Y9"/>
<dbReference type="Pfam" id="PF04937">
    <property type="entry name" value="DUF659"/>
    <property type="match status" value="1"/>
</dbReference>